<protein>
    <submittedName>
        <fullName evidence="2">Spastin</fullName>
    </submittedName>
</protein>
<dbReference type="AlphaFoldDB" id="A0A392Q1V9"/>
<name>A0A392Q1V9_9FABA</name>
<dbReference type="Proteomes" id="UP000265520">
    <property type="component" value="Unassembled WGS sequence"/>
</dbReference>
<evidence type="ECO:0000313" key="2">
    <source>
        <dbReference type="EMBL" id="MCI17967.1"/>
    </source>
</evidence>
<accession>A0A392Q1V9</accession>
<reference evidence="2 3" key="1">
    <citation type="journal article" date="2018" name="Front. Plant Sci.">
        <title>Red Clover (Trifolium pratense) and Zigzag Clover (T. medium) - A Picture of Genomic Similarities and Differences.</title>
        <authorList>
            <person name="Dluhosova J."/>
            <person name="Istvanek J."/>
            <person name="Nedelnik J."/>
            <person name="Repkova J."/>
        </authorList>
    </citation>
    <scope>NUCLEOTIDE SEQUENCE [LARGE SCALE GENOMIC DNA]</scope>
    <source>
        <strain evidence="3">cv. 10/8</strain>
        <tissue evidence="2">Leaf</tissue>
    </source>
</reference>
<feature type="non-terminal residue" evidence="2">
    <location>
        <position position="1"/>
    </location>
</feature>
<feature type="region of interest" description="Disordered" evidence="1">
    <location>
        <begin position="29"/>
        <end position="87"/>
    </location>
</feature>
<evidence type="ECO:0000256" key="1">
    <source>
        <dbReference type="SAM" id="MobiDB-lite"/>
    </source>
</evidence>
<feature type="compositionally biased region" description="Acidic residues" evidence="1">
    <location>
        <begin position="32"/>
        <end position="70"/>
    </location>
</feature>
<feature type="non-terminal residue" evidence="2">
    <location>
        <position position="119"/>
    </location>
</feature>
<organism evidence="2 3">
    <name type="scientific">Trifolium medium</name>
    <dbReference type="NCBI Taxonomy" id="97028"/>
    <lineage>
        <taxon>Eukaryota</taxon>
        <taxon>Viridiplantae</taxon>
        <taxon>Streptophyta</taxon>
        <taxon>Embryophyta</taxon>
        <taxon>Tracheophyta</taxon>
        <taxon>Spermatophyta</taxon>
        <taxon>Magnoliopsida</taxon>
        <taxon>eudicotyledons</taxon>
        <taxon>Gunneridae</taxon>
        <taxon>Pentapetalae</taxon>
        <taxon>rosids</taxon>
        <taxon>fabids</taxon>
        <taxon>Fabales</taxon>
        <taxon>Fabaceae</taxon>
        <taxon>Papilionoideae</taxon>
        <taxon>50 kb inversion clade</taxon>
        <taxon>NPAAA clade</taxon>
        <taxon>Hologalegina</taxon>
        <taxon>IRL clade</taxon>
        <taxon>Trifolieae</taxon>
        <taxon>Trifolium</taxon>
    </lineage>
</organism>
<sequence length="119" mass="13146">TELYRERVVRALAQDLQVPLLVLDSSILAPYDLDDDQSSDYEDDDSESGEEGALESENEDDNDASNEEEWSSSTEAKSDASDNEDALASAEAALKRVKAAVQKLVPYNVEELEKVYTVI</sequence>
<proteinExistence type="predicted"/>
<dbReference type="EMBL" id="LXQA010107854">
    <property type="protein sequence ID" value="MCI17967.1"/>
    <property type="molecule type" value="Genomic_DNA"/>
</dbReference>
<comment type="caution">
    <text evidence="2">The sequence shown here is derived from an EMBL/GenBank/DDBJ whole genome shotgun (WGS) entry which is preliminary data.</text>
</comment>
<keyword evidence="3" id="KW-1185">Reference proteome</keyword>
<evidence type="ECO:0000313" key="3">
    <source>
        <dbReference type="Proteomes" id="UP000265520"/>
    </source>
</evidence>